<dbReference type="Pfam" id="PF11860">
    <property type="entry name" value="Muramidase"/>
    <property type="match status" value="1"/>
</dbReference>
<gene>
    <name evidence="2" type="ORF">I8747_01330</name>
</gene>
<evidence type="ECO:0000259" key="1">
    <source>
        <dbReference type="Pfam" id="PF11860"/>
    </source>
</evidence>
<proteinExistence type="predicted"/>
<dbReference type="AlphaFoldDB" id="A0AAJ1E0N8"/>
<feature type="domain" description="N-acetylmuramidase" evidence="1">
    <location>
        <begin position="20"/>
        <end position="189"/>
    </location>
</feature>
<dbReference type="EMBL" id="JAEEFW010000001">
    <property type="protein sequence ID" value="MBU4631444.1"/>
    <property type="molecule type" value="Genomic_DNA"/>
</dbReference>
<sequence>MSLIISDQAWAASARNLGVEVACLRAVASVESAGTGFLPPPSNEPKVLFEGHIFHRLTNGHFDATAPDLSYPHWDKSKYAGSLEGEWARLNAAMELDHDAALESASWGTFQLMGFNYPACGFSTVRDFAEAHRAGADEQLAAFVQFIDRPPFRDALRTKDWAVFAAAYNGPDYAKNQYNIRLATAYSQHCG</sequence>
<organism evidence="2 3">
    <name type="scientific">Pseudomonas chlororaphis subsp. aurantiaca</name>
    <dbReference type="NCBI Taxonomy" id="86192"/>
    <lineage>
        <taxon>Bacteria</taxon>
        <taxon>Pseudomonadati</taxon>
        <taxon>Pseudomonadota</taxon>
        <taxon>Gammaproteobacteria</taxon>
        <taxon>Pseudomonadales</taxon>
        <taxon>Pseudomonadaceae</taxon>
        <taxon>Pseudomonas</taxon>
    </lineage>
</organism>
<dbReference type="Proteomes" id="UP000787568">
    <property type="component" value="Unassembled WGS sequence"/>
</dbReference>
<accession>A0AAJ1E0N8</accession>
<protein>
    <submittedName>
        <fullName evidence="2">N-acetylmuramidase family protein</fullName>
    </submittedName>
</protein>
<comment type="caution">
    <text evidence="2">The sequence shown here is derived from an EMBL/GenBank/DDBJ whole genome shotgun (WGS) entry which is preliminary data.</text>
</comment>
<reference evidence="2" key="1">
    <citation type="submission" date="2020-12" db="EMBL/GenBank/DDBJ databases">
        <title>Generalized mutagenesis with transposon Tn5. A laboratory procedure for the identification of genes responsible for a bacterial phenotype and its regulation, illustrated with phenazine production in Pseudomonas chlororaphis.</title>
        <authorList>
            <person name="Muzio F."/>
            <person name="Sobrero P."/>
            <person name="Agaras B."/>
            <person name="Valverde C."/>
        </authorList>
    </citation>
    <scope>NUCLEOTIDE SEQUENCE</scope>
    <source>
        <strain evidence="2">SMMP3</strain>
    </source>
</reference>
<evidence type="ECO:0000313" key="3">
    <source>
        <dbReference type="Proteomes" id="UP000787568"/>
    </source>
</evidence>
<dbReference type="RefSeq" id="WP_081361308.1">
    <property type="nucleotide sequence ID" value="NZ_CP027715.1"/>
</dbReference>
<dbReference type="InterPro" id="IPR024408">
    <property type="entry name" value="Muramidase"/>
</dbReference>
<evidence type="ECO:0000313" key="2">
    <source>
        <dbReference type="EMBL" id="MBU4631444.1"/>
    </source>
</evidence>
<name>A0AAJ1E0N8_9PSED</name>